<feature type="transmembrane region" description="Helical" evidence="1">
    <location>
        <begin position="21"/>
        <end position="42"/>
    </location>
</feature>
<dbReference type="AlphaFoldDB" id="A0A3A8R702"/>
<protein>
    <submittedName>
        <fullName evidence="2">Uncharacterized protein</fullName>
    </submittedName>
</protein>
<dbReference type="RefSeq" id="WP_121769497.1">
    <property type="nucleotide sequence ID" value="NZ_RAWM01000017.1"/>
</dbReference>
<name>A0A3A8R702_9BACT</name>
<dbReference type="Proteomes" id="UP000282656">
    <property type="component" value="Unassembled WGS sequence"/>
</dbReference>
<keyword evidence="1" id="KW-1133">Transmembrane helix</keyword>
<gene>
    <name evidence="2" type="ORF">D7X96_09175</name>
</gene>
<accession>A0A3A8R702</accession>
<keyword evidence="3" id="KW-1185">Reference proteome</keyword>
<evidence type="ECO:0000313" key="3">
    <source>
        <dbReference type="Proteomes" id="UP000282656"/>
    </source>
</evidence>
<reference evidence="3" key="1">
    <citation type="submission" date="2018-09" db="EMBL/GenBank/DDBJ databases">
        <authorList>
            <person name="Livingstone P.G."/>
            <person name="Whitworth D.E."/>
        </authorList>
    </citation>
    <scope>NUCLEOTIDE SEQUENCE [LARGE SCALE GENOMIC DNA]</scope>
    <source>
        <strain evidence="3">AB047A</strain>
    </source>
</reference>
<organism evidence="2 3">
    <name type="scientific">Corallococcus interemptor</name>
    <dbReference type="NCBI Taxonomy" id="2316720"/>
    <lineage>
        <taxon>Bacteria</taxon>
        <taxon>Pseudomonadati</taxon>
        <taxon>Myxococcota</taxon>
        <taxon>Myxococcia</taxon>
        <taxon>Myxococcales</taxon>
        <taxon>Cystobacterineae</taxon>
        <taxon>Myxococcaceae</taxon>
        <taxon>Corallococcus</taxon>
    </lineage>
</organism>
<dbReference type="EMBL" id="RAWM01000017">
    <property type="protein sequence ID" value="RKH71204.1"/>
    <property type="molecule type" value="Genomic_DNA"/>
</dbReference>
<evidence type="ECO:0000313" key="2">
    <source>
        <dbReference type="EMBL" id="RKH71204.1"/>
    </source>
</evidence>
<comment type="caution">
    <text evidence="2">The sequence shown here is derived from an EMBL/GenBank/DDBJ whole genome shotgun (WGS) entry which is preliminary data.</text>
</comment>
<sequence>MAVQYDPSIITKHAQALYNRASGIIFAWGVIGFIGGAIGASAMNAQGAFVLVGGLVVALSGVMFGRARAFSLQLQAQVALCQVAIEANTRRAMAAEPVTARAG</sequence>
<proteinExistence type="predicted"/>
<evidence type="ECO:0000256" key="1">
    <source>
        <dbReference type="SAM" id="Phobius"/>
    </source>
</evidence>
<keyword evidence="1" id="KW-0472">Membrane</keyword>
<keyword evidence="1" id="KW-0812">Transmembrane</keyword>
<feature type="transmembrane region" description="Helical" evidence="1">
    <location>
        <begin position="48"/>
        <end position="65"/>
    </location>
</feature>